<dbReference type="InterPro" id="IPR010982">
    <property type="entry name" value="Lambda_DNA-bd_dom_sf"/>
</dbReference>
<evidence type="ECO:0000313" key="2">
    <source>
        <dbReference type="EMBL" id="PWH82238.1"/>
    </source>
</evidence>
<dbReference type="PROSITE" id="PS50943">
    <property type="entry name" value="HTH_CROC1"/>
    <property type="match status" value="1"/>
</dbReference>
<dbReference type="Gene3D" id="1.10.260.40">
    <property type="entry name" value="lambda repressor-like DNA-binding domains"/>
    <property type="match status" value="1"/>
</dbReference>
<gene>
    <name evidence="2" type="ORF">DIT68_14130</name>
</gene>
<organism evidence="2 3">
    <name type="scientific">Brumimicrobium oceani</name>
    <dbReference type="NCBI Taxonomy" id="2100725"/>
    <lineage>
        <taxon>Bacteria</taxon>
        <taxon>Pseudomonadati</taxon>
        <taxon>Bacteroidota</taxon>
        <taxon>Flavobacteriia</taxon>
        <taxon>Flavobacteriales</taxon>
        <taxon>Crocinitomicaceae</taxon>
        <taxon>Brumimicrobium</taxon>
    </lineage>
</organism>
<name>A0A2U2X379_9FLAO</name>
<dbReference type="InterPro" id="IPR001387">
    <property type="entry name" value="Cro/C1-type_HTH"/>
</dbReference>
<accession>A0A2U2X379</accession>
<dbReference type="Pfam" id="PF01381">
    <property type="entry name" value="HTH_3"/>
    <property type="match status" value="1"/>
</dbReference>
<dbReference type="EMBL" id="QFRJ01000014">
    <property type="protein sequence ID" value="PWH82238.1"/>
    <property type="molecule type" value="Genomic_DNA"/>
</dbReference>
<evidence type="ECO:0000313" key="3">
    <source>
        <dbReference type="Proteomes" id="UP000245370"/>
    </source>
</evidence>
<dbReference type="OrthoDB" id="9785949at2"/>
<comment type="caution">
    <text evidence="2">The sequence shown here is derived from an EMBL/GenBank/DDBJ whole genome shotgun (WGS) entry which is preliminary data.</text>
</comment>
<sequence length="153" mass="17231">MRNNKNLLVEQTDNKIAPFQKVKSVIVPETGWISVIRKSLNMTLAQLGEKLGISRQGVKHLEDSEAKGSISLNTLKDIGEAMDLKLVYGFVPKDGSIENLIERKARDLAAKIVLRTNHNMALEDQAIYGDKIGKNIEELAEEFKRELNKSLWD</sequence>
<dbReference type="Proteomes" id="UP000245370">
    <property type="component" value="Unassembled WGS sequence"/>
</dbReference>
<reference evidence="2 3" key="2">
    <citation type="submission" date="2018-05" db="EMBL/GenBank/DDBJ databases">
        <authorList>
            <person name="Lanie J.A."/>
            <person name="Ng W.-L."/>
            <person name="Kazmierczak K.M."/>
            <person name="Andrzejewski T.M."/>
            <person name="Davidsen T.M."/>
            <person name="Wayne K.J."/>
            <person name="Tettelin H."/>
            <person name="Glass J.I."/>
            <person name="Rusch D."/>
            <person name="Podicherti R."/>
            <person name="Tsui H.-C.T."/>
            <person name="Winkler M.E."/>
        </authorList>
    </citation>
    <scope>NUCLEOTIDE SEQUENCE [LARGE SCALE GENOMIC DNA]</scope>
    <source>
        <strain evidence="2 3">C305</strain>
    </source>
</reference>
<dbReference type="RefSeq" id="WP_109360466.1">
    <property type="nucleotide sequence ID" value="NZ_QFRJ01000014.1"/>
</dbReference>
<dbReference type="NCBIfam" id="TIGR02612">
    <property type="entry name" value="mob_myst_A"/>
    <property type="match status" value="1"/>
</dbReference>
<feature type="domain" description="HTH cro/C1-type" evidence="1">
    <location>
        <begin position="33"/>
        <end position="90"/>
    </location>
</feature>
<dbReference type="GO" id="GO:0003677">
    <property type="term" value="F:DNA binding"/>
    <property type="evidence" value="ECO:0007669"/>
    <property type="project" value="InterPro"/>
</dbReference>
<dbReference type="SMART" id="SM00530">
    <property type="entry name" value="HTH_XRE"/>
    <property type="match status" value="1"/>
</dbReference>
<keyword evidence="3" id="KW-1185">Reference proteome</keyword>
<proteinExistence type="predicted"/>
<dbReference type="AlphaFoldDB" id="A0A2U2X379"/>
<protein>
    <submittedName>
        <fullName evidence="2">Mobile mystery protein A</fullName>
    </submittedName>
</protein>
<dbReference type="InterPro" id="IPR013435">
    <property type="entry name" value="Mobile_mystery_prot_A"/>
</dbReference>
<evidence type="ECO:0000259" key="1">
    <source>
        <dbReference type="PROSITE" id="PS50943"/>
    </source>
</evidence>
<reference evidence="2 3" key="1">
    <citation type="submission" date="2018-05" db="EMBL/GenBank/DDBJ databases">
        <title>Brumimicrobium oceani sp. nov., isolated from coastal sediment.</title>
        <authorList>
            <person name="Kou Y."/>
        </authorList>
    </citation>
    <scope>NUCLEOTIDE SEQUENCE [LARGE SCALE GENOMIC DNA]</scope>
    <source>
        <strain evidence="2 3">C305</strain>
    </source>
</reference>
<dbReference type="CDD" id="cd00093">
    <property type="entry name" value="HTH_XRE"/>
    <property type="match status" value="1"/>
</dbReference>
<dbReference type="SUPFAM" id="SSF47413">
    <property type="entry name" value="lambda repressor-like DNA-binding domains"/>
    <property type="match status" value="1"/>
</dbReference>